<dbReference type="InterPro" id="IPR036465">
    <property type="entry name" value="vWFA_dom_sf"/>
</dbReference>
<organism evidence="2 3">
    <name type="scientific">Gordonia mangrovi</name>
    <dbReference type="NCBI Taxonomy" id="2665643"/>
    <lineage>
        <taxon>Bacteria</taxon>
        <taxon>Bacillati</taxon>
        <taxon>Actinomycetota</taxon>
        <taxon>Actinomycetes</taxon>
        <taxon>Mycobacteriales</taxon>
        <taxon>Gordoniaceae</taxon>
        <taxon>Gordonia</taxon>
    </lineage>
</organism>
<dbReference type="PANTHER" id="PTHR10579">
    <property type="entry name" value="CALCIUM-ACTIVATED CHLORIDE CHANNEL REGULATOR"/>
    <property type="match status" value="1"/>
</dbReference>
<dbReference type="InterPro" id="IPR002035">
    <property type="entry name" value="VWF_A"/>
</dbReference>
<dbReference type="PROSITE" id="PS50234">
    <property type="entry name" value="VWFA"/>
    <property type="match status" value="1"/>
</dbReference>
<evidence type="ECO:0000313" key="3">
    <source>
        <dbReference type="Proteomes" id="UP000475545"/>
    </source>
</evidence>
<protein>
    <submittedName>
        <fullName evidence="2">VWA domain-containing protein</fullName>
    </submittedName>
</protein>
<dbReference type="Gene3D" id="3.40.50.410">
    <property type="entry name" value="von Willebrand factor, type A domain"/>
    <property type="match status" value="1"/>
</dbReference>
<dbReference type="Proteomes" id="UP000475545">
    <property type="component" value="Unassembled WGS sequence"/>
</dbReference>
<dbReference type="SMART" id="SM00327">
    <property type="entry name" value="VWA"/>
    <property type="match status" value="1"/>
</dbReference>
<accession>A0A6L7GWP0</accession>
<comment type="caution">
    <text evidence="2">The sequence shown here is derived from an EMBL/GenBank/DDBJ whole genome shotgun (WGS) entry which is preliminary data.</text>
</comment>
<dbReference type="PANTHER" id="PTHR10579:SF43">
    <property type="entry name" value="ZINC FINGER (C3HC4-TYPE RING FINGER) FAMILY PROTEIN"/>
    <property type="match status" value="1"/>
</dbReference>
<proteinExistence type="predicted"/>
<reference evidence="2 3" key="1">
    <citation type="submission" date="2019-11" db="EMBL/GenBank/DDBJ databases">
        <title>Gordonia sp. nov., a novel actinobacterium isolated from mangrove soil in Hainan.</title>
        <authorList>
            <person name="Huang X."/>
            <person name="Xie Y."/>
            <person name="Chu X."/>
            <person name="Xiao K."/>
        </authorList>
    </citation>
    <scope>NUCLEOTIDE SEQUENCE [LARGE SCALE GENOMIC DNA]</scope>
    <source>
        <strain evidence="2 3">HNM0687</strain>
    </source>
</reference>
<dbReference type="EMBL" id="WMBR01000012">
    <property type="protein sequence ID" value="MXP24386.1"/>
    <property type="molecule type" value="Genomic_DNA"/>
</dbReference>
<dbReference type="AlphaFoldDB" id="A0A6L7GWP0"/>
<dbReference type="SUPFAM" id="SSF53300">
    <property type="entry name" value="vWA-like"/>
    <property type="match status" value="1"/>
</dbReference>
<evidence type="ECO:0000259" key="1">
    <source>
        <dbReference type="PROSITE" id="PS50234"/>
    </source>
</evidence>
<feature type="domain" description="VWFA" evidence="1">
    <location>
        <begin position="40"/>
        <end position="217"/>
    </location>
</feature>
<dbReference type="RefSeq" id="WP_160904584.1">
    <property type="nucleotide sequence ID" value="NZ_CP102850.1"/>
</dbReference>
<gene>
    <name evidence="2" type="ORF">GIY30_23990</name>
</gene>
<keyword evidence="3" id="KW-1185">Reference proteome</keyword>
<dbReference type="InterPro" id="IPR051266">
    <property type="entry name" value="CLCR"/>
</dbReference>
<evidence type="ECO:0000313" key="2">
    <source>
        <dbReference type="EMBL" id="MXP24386.1"/>
    </source>
</evidence>
<dbReference type="Pfam" id="PF00092">
    <property type="entry name" value="VWA"/>
    <property type="match status" value="1"/>
</dbReference>
<name>A0A6L7GWP0_9ACTN</name>
<sequence>MKLSAALDVEVVAHEAADEVTVLLELQAPAGPDTDRAPTALQVVLDRSGSMSGPPLDGARTALAGVVAQLAPSDVFGVVTFDDSAQVVVPAAPLADKQRATDAITAITAGGCTDLSSGYLRGLQELRRATTAAGIRGGTVLVISDGHVNRGLQDLDEFASITAKAAADGIITSTLGYGRGYDETLLSAIARSGNGNHVFADDPDAAGGAIADEVEGLLAKSAQAVTLTVRFVPQVQELSVYNDLPAHQTADGEVMIELGDLYALEERKLLLRMKVDGLAALGLAQIATLELRYVETATLTEHTVSLPISVNVVPGDELGDRVPDPKVQSEKLYQEGQAAKLEASQAYEAGDLDGGLASMRASRDRLQAASVLAMPAERALIDQELQMIEELSAEAPITGAIYASKATRDSYHLGNRKRGRRPSAG</sequence>